<feature type="domain" description="Chromosomal replication initiator DnaA C-terminal" evidence="9">
    <location>
        <begin position="367"/>
        <end position="435"/>
    </location>
</feature>
<dbReference type="GO" id="GO:0003688">
    <property type="term" value="F:DNA replication origin binding"/>
    <property type="evidence" value="ECO:0007669"/>
    <property type="project" value="InterPro"/>
</dbReference>
<dbReference type="PANTHER" id="PTHR30050">
    <property type="entry name" value="CHROMOSOMAL REPLICATION INITIATOR PROTEIN DNAA"/>
    <property type="match status" value="1"/>
</dbReference>
<evidence type="ECO:0000256" key="5">
    <source>
        <dbReference type="ARBA" id="ARBA00022840"/>
    </source>
</evidence>
<dbReference type="GO" id="GO:0005886">
    <property type="term" value="C:plasma membrane"/>
    <property type="evidence" value="ECO:0007669"/>
    <property type="project" value="TreeGrafter"/>
</dbReference>
<reference evidence="10" key="1">
    <citation type="journal article" date="2015" name="Nature">
        <title>Complex archaea that bridge the gap between prokaryotes and eukaryotes.</title>
        <authorList>
            <person name="Spang A."/>
            <person name="Saw J.H."/>
            <person name="Jorgensen S.L."/>
            <person name="Zaremba-Niedzwiedzka K."/>
            <person name="Martijn J."/>
            <person name="Lind A.E."/>
            <person name="van Eijk R."/>
            <person name="Schleper C."/>
            <person name="Guy L."/>
            <person name="Ettema T.J."/>
        </authorList>
    </citation>
    <scope>NUCLEOTIDE SEQUENCE</scope>
</reference>
<dbReference type="InterPro" id="IPR024633">
    <property type="entry name" value="DnaA_N_dom"/>
</dbReference>
<dbReference type="InterPro" id="IPR013159">
    <property type="entry name" value="DnaA_C"/>
</dbReference>
<evidence type="ECO:0000256" key="4">
    <source>
        <dbReference type="ARBA" id="ARBA00022741"/>
    </source>
</evidence>
<dbReference type="EMBL" id="LAZR01000449">
    <property type="protein sequence ID" value="KKN68428.1"/>
    <property type="molecule type" value="Genomic_DNA"/>
</dbReference>
<dbReference type="InterPro" id="IPR001957">
    <property type="entry name" value="Chromosome_initiator_DnaA"/>
</dbReference>
<keyword evidence="7" id="KW-0238">DNA-binding</keyword>
<feature type="domain" description="AAA+ ATPase" evidence="8">
    <location>
        <begin position="156"/>
        <end position="287"/>
    </location>
</feature>
<dbReference type="PANTHER" id="PTHR30050:SF2">
    <property type="entry name" value="CHROMOSOMAL REPLICATION INITIATOR PROTEIN DNAA"/>
    <property type="match status" value="1"/>
</dbReference>
<dbReference type="Gene3D" id="1.10.1750.10">
    <property type="match status" value="1"/>
</dbReference>
<sequence>MDTVTEPVRAEDPTIRGLLDKLRERIGPQKFNAWFRHGTHMHLDKGVLRIAVPNPFVANWIETHYQAEIAAILAEQTGCDKSITLTVDPTLCAELRRGDLDSQADLVTKSTEGRARRRRPPLARQLRHKLETFVVGETNKLAYSAACAVAGDSKALFTPLFIHGPCGVGKTHLLQGICNRFNARADGATCRYVTGEQFTNEFIQAVRNKTFHQFRNRYRQLDLLAIDDVHFLAAKKATQDEFLHTFNAIESAGKQIILASDTHPNLVGKLNPQLLSRFVAGMVVRVDSPDQDTRIHILQRRADALKMRAPKDVLTYIATHIRGSVRELEGALVKLAAVAALENTSPTLELVRSALADYLVQTGSALTLGDIENVVTAYFGITPADLHSSRRTRTVSLARRTAMYLARKRTTMSYPEVARAMGKNHSSVVLTVQRMESLLADEATLTWPTAAGVRTIRATELIRLLDEELA</sequence>
<dbReference type="Pfam" id="PF11638">
    <property type="entry name" value="DnaA_N"/>
    <property type="match status" value="1"/>
</dbReference>
<comment type="caution">
    <text evidence="10">The sequence shown here is derived from an EMBL/GenBank/DDBJ whole genome shotgun (WGS) entry which is preliminary data.</text>
</comment>
<name>A0A0F9VRP4_9ZZZZ</name>
<dbReference type="InterPro" id="IPR038454">
    <property type="entry name" value="DnaA_N_sf"/>
</dbReference>
<organism evidence="10">
    <name type="scientific">marine sediment metagenome</name>
    <dbReference type="NCBI Taxonomy" id="412755"/>
    <lineage>
        <taxon>unclassified sequences</taxon>
        <taxon>metagenomes</taxon>
        <taxon>ecological metagenomes</taxon>
    </lineage>
</organism>
<dbReference type="SUPFAM" id="SSF48295">
    <property type="entry name" value="TrpR-like"/>
    <property type="match status" value="1"/>
</dbReference>
<keyword evidence="3" id="KW-0235">DNA replication</keyword>
<dbReference type="InterPro" id="IPR003593">
    <property type="entry name" value="AAA+_ATPase"/>
</dbReference>
<keyword evidence="4" id="KW-0547">Nucleotide-binding</keyword>
<dbReference type="Gene3D" id="3.40.50.300">
    <property type="entry name" value="P-loop containing nucleotide triphosphate hydrolases"/>
    <property type="match status" value="1"/>
</dbReference>
<dbReference type="CDD" id="cd00009">
    <property type="entry name" value="AAA"/>
    <property type="match status" value="1"/>
</dbReference>
<comment type="similarity">
    <text evidence="1">Belongs to the DnaA family.</text>
</comment>
<accession>A0A0F9VRP4</accession>
<dbReference type="GO" id="GO:0008289">
    <property type="term" value="F:lipid binding"/>
    <property type="evidence" value="ECO:0007669"/>
    <property type="project" value="UniProtKB-KW"/>
</dbReference>
<dbReference type="InterPro" id="IPR020591">
    <property type="entry name" value="Chromosome_initiator_DnaA-like"/>
</dbReference>
<dbReference type="HAMAP" id="MF_00377">
    <property type="entry name" value="DnaA_bact"/>
    <property type="match status" value="1"/>
</dbReference>
<evidence type="ECO:0000256" key="1">
    <source>
        <dbReference type="ARBA" id="ARBA00006583"/>
    </source>
</evidence>
<evidence type="ECO:0000256" key="2">
    <source>
        <dbReference type="ARBA" id="ARBA00022490"/>
    </source>
</evidence>
<gene>
    <name evidence="10" type="ORF">LCGC14_0451560</name>
</gene>
<proteinExistence type="inferred from homology"/>
<evidence type="ECO:0000259" key="9">
    <source>
        <dbReference type="SMART" id="SM00760"/>
    </source>
</evidence>
<dbReference type="SUPFAM" id="SSF52540">
    <property type="entry name" value="P-loop containing nucleoside triphosphate hydrolases"/>
    <property type="match status" value="1"/>
</dbReference>
<keyword evidence="2" id="KW-0963">Cytoplasm</keyword>
<dbReference type="Pfam" id="PF08299">
    <property type="entry name" value="Bac_DnaA_C"/>
    <property type="match status" value="1"/>
</dbReference>
<dbReference type="SMART" id="SM00382">
    <property type="entry name" value="AAA"/>
    <property type="match status" value="1"/>
</dbReference>
<evidence type="ECO:0000256" key="3">
    <source>
        <dbReference type="ARBA" id="ARBA00022705"/>
    </source>
</evidence>
<dbReference type="Pfam" id="PF00308">
    <property type="entry name" value="Bac_DnaA"/>
    <property type="match status" value="1"/>
</dbReference>
<dbReference type="InterPro" id="IPR027417">
    <property type="entry name" value="P-loop_NTPase"/>
</dbReference>
<keyword evidence="6" id="KW-0446">Lipid-binding</keyword>
<protein>
    <recommendedName>
        <fullName evidence="11">Chromosomal replication initiator protein DnaA</fullName>
    </recommendedName>
</protein>
<evidence type="ECO:0000259" key="8">
    <source>
        <dbReference type="SMART" id="SM00382"/>
    </source>
</evidence>
<dbReference type="Gene3D" id="1.10.8.60">
    <property type="match status" value="1"/>
</dbReference>
<keyword evidence="5" id="KW-0067">ATP-binding</keyword>
<dbReference type="InterPro" id="IPR010921">
    <property type="entry name" value="Trp_repressor/repl_initiator"/>
</dbReference>
<dbReference type="InterPro" id="IPR013317">
    <property type="entry name" value="DnaA_dom"/>
</dbReference>
<evidence type="ECO:0000256" key="7">
    <source>
        <dbReference type="ARBA" id="ARBA00023125"/>
    </source>
</evidence>
<evidence type="ECO:0008006" key="11">
    <source>
        <dbReference type="Google" id="ProtNLM"/>
    </source>
</evidence>
<dbReference type="CDD" id="cd06571">
    <property type="entry name" value="Bac_DnaA_C"/>
    <property type="match status" value="1"/>
</dbReference>
<dbReference type="AlphaFoldDB" id="A0A0F9VRP4"/>
<dbReference type="PRINTS" id="PR00051">
    <property type="entry name" value="DNAA"/>
</dbReference>
<evidence type="ECO:0000313" key="10">
    <source>
        <dbReference type="EMBL" id="KKN68428.1"/>
    </source>
</evidence>
<dbReference type="GO" id="GO:0006275">
    <property type="term" value="P:regulation of DNA replication"/>
    <property type="evidence" value="ECO:0007669"/>
    <property type="project" value="InterPro"/>
</dbReference>
<dbReference type="GO" id="GO:0005524">
    <property type="term" value="F:ATP binding"/>
    <property type="evidence" value="ECO:0007669"/>
    <property type="project" value="UniProtKB-KW"/>
</dbReference>
<dbReference type="Gene3D" id="3.30.300.180">
    <property type="match status" value="1"/>
</dbReference>
<dbReference type="NCBIfam" id="TIGR00362">
    <property type="entry name" value="DnaA"/>
    <property type="match status" value="1"/>
</dbReference>
<dbReference type="GO" id="GO:0006270">
    <property type="term" value="P:DNA replication initiation"/>
    <property type="evidence" value="ECO:0007669"/>
    <property type="project" value="InterPro"/>
</dbReference>
<evidence type="ECO:0000256" key="6">
    <source>
        <dbReference type="ARBA" id="ARBA00023121"/>
    </source>
</evidence>
<dbReference type="SMART" id="SM00760">
    <property type="entry name" value="Bac_DnaA_C"/>
    <property type="match status" value="1"/>
</dbReference>